<comment type="caution">
    <text evidence="2">The sequence shown here is derived from an EMBL/GenBank/DDBJ whole genome shotgun (WGS) entry which is preliminary data.</text>
</comment>
<feature type="region of interest" description="Disordered" evidence="1">
    <location>
        <begin position="291"/>
        <end position="408"/>
    </location>
</feature>
<gene>
    <name evidence="2" type="ORF">C1I93_03185</name>
</gene>
<accession>A0A2W2D3V5</accession>
<evidence type="ECO:0000313" key="2">
    <source>
        <dbReference type="EMBL" id="PZG00275.1"/>
    </source>
</evidence>
<organism evidence="2 3">
    <name type="scientific">Micromonospora endophytica</name>
    <dbReference type="NCBI Taxonomy" id="515350"/>
    <lineage>
        <taxon>Bacteria</taxon>
        <taxon>Bacillati</taxon>
        <taxon>Actinomycetota</taxon>
        <taxon>Actinomycetes</taxon>
        <taxon>Micromonosporales</taxon>
        <taxon>Micromonosporaceae</taxon>
        <taxon>Micromonospora</taxon>
    </lineage>
</organism>
<reference evidence="2 3" key="1">
    <citation type="submission" date="2018-01" db="EMBL/GenBank/DDBJ databases">
        <title>Draft genome sequence of Jishengella endophytica.</title>
        <authorList>
            <person name="Sahin N."/>
            <person name="Ay H."/>
            <person name="Saygin H."/>
        </authorList>
    </citation>
    <scope>NUCLEOTIDE SEQUENCE [LARGE SCALE GENOMIC DNA]</scope>
    <source>
        <strain evidence="2 3">DSM 45430</strain>
    </source>
</reference>
<evidence type="ECO:0000313" key="3">
    <source>
        <dbReference type="Proteomes" id="UP000248627"/>
    </source>
</evidence>
<keyword evidence="3" id="KW-1185">Reference proteome</keyword>
<name>A0A2W2D3V5_9ACTN</name>
<proteinExistence type="predicted"/>
<evidence type="ECO:0000256" key="1">
    <source>
        <dbReference type="SAM" id="MobiDB-lite"/>
    </source>
</evidence>
<dbReference type="EMBL" id="POTX01000011">
    <property type="protein sequence ID" value="PZG00275.1"/>
    <property type="molecule type" value="Genomic_DNA"/>
</dbReference>
<feature type="region of interest" description="Disordered" evidence="1">
    <location>
        <begin position="95"/>
        <end position="145"/>
    </location>
</feature>
<dbReference type="RefSeq" id="WP_111241685.1">
    <property type="nucleotide sequence ID" value="NZ_AP023358.1"/>
</dbReference>
<feature type="compositionally biased region" description="Basic and acidic residues" evidence="1">
    <location>
        <begin position="95"/>
        <end position="109"/>
    </location>
</feature>
<dbReference type="AlphaFoldDB" id="A0A2W2D3V5"/>
<dbReference type="Proteomes" id="UP000248627">
    <property type="component" value="Unassembled WGS sequence"/>
</dbReference>
<protein>
    <submittedName>
        <fullName evidence="2">Uncharacterized protein</fullName>
    </submittedName>
</protein>
<sequence length="408" mass="46150">MSELKWDLPSEISNSTLRRVQRSLDRDFRVAIDNNRAERRPGHELAGGLRAPNTRGLTRQIRADTASLVDERLRESWFGRARVAFNWLLRQVRRRQGDARASTPDDRADYPAYGEQRQAARADYPAYGEQRQAARADYPAYGEQRQAARADYPDYGEQQQAPFARADYPVGGEKPRAPITQEQVERWMRVLHTQQLDPYEQRFLRSAVAAAYLVQHNPDLHQLYRKDPREMQNLAQIVAAADGTADRYQPRPVPRRVPAPPQNTFDFGYGYGQPIPSAPPSPLTPYAIPEPPLRYVGTEPTTRYVSPEPSTRYGTPEPSTRYVSPEPPGETTPWSAPARRYTSAESDAMLPSARDGSAPHDPTPSWRHTAHLTSISRTVRESPAGPDSYTLPVMPRADQSRSARRGRK</sequence>
<feature type="compositionally biased region" description="Polar residues" evidence="1">
    <location>
        <begin position="299"/>
        <end position="322"/>
    </location>
</feature>